<dbReference type="Gene3D" id="1.10.510.10">
    <property type="entry name" value="Transferase(Phosphotransferase) domain 1"/>
    <property type="match status" value="1"/>
</dbReference>
<name>A0A2U2HDL6_9BURK</name>
<dbReference type="Gene3D" id="3.80.10.10">
    <property type="entry name" value="Ribonuclease Inhibitor"/>
    <property type="match status" value="2"/>
</dbReference>
<evidence type="ECO:0000256" key="3">
    <source>
        <dbReference type="PROSITE-ProRule" id="PRU10141"/>
    </source>
</evidence>
<evidence type="ECO:0000256" key="2">
    <source>
        <dbReference type="ARBA" id="ARBA00022737"/>
    </source>
</evidence>
<dbReference type="Pfam" id="PF07714">
    <property type="entry name" value="PK_Tyr_Ser-Thr"/>
    <property type="match status" value="1"/>
</dbReference>
<dbReference type="SUPFAM" id="SSF52058">
    <property type="entry name" value="L domain-like"/>
    <property type="match status" value="1"/>
</dbReference>
<feature type="domain" description="Protein kinase" evidence="5">
    <location>
        <begin position="203"/>
        <end position="469"/>
    </location>
</feature>
<dbReference type="SMART" id="SM00364">
    <property type="entry name" value="LRR_BAC"/>
    <property type="match status" value="5"/>
</dbReference>
<keyword evidence="6" id="KW-0418">Kinase</keyword>
<evidence type="ECO:0000256" key="4">
    <source>
        <dbReference type="SAM" id="MobiDB-lite"/>
    </source>
</evidence>
<dbReference type="InterPro" id="IPR003591">
    <property type="entry name" value="Leu-rich_rpt_typical-subtyp"/>
</dbReference>
<dbReference type="InterPro" id="IPR001245">
    <property type="entry name" value="Ser-Thr/Tyr_kinase_cat_dom"/>
</dbReference>
<sequence length="469" mass="50102">MQTLQQLQSGELAGASALALSCGLTQFPDAIFDLADTLEHLDLSGNELSSLPFDFGRLGKLKRLFLSQNRFTEVPEVIADCPQLEMVGFKANRIATMSERAVPPNTRWLILTDNCLERLPDAIGQCPRLEKLMLAGNRLTALPASLAACVNLALLRISANRLEQLPAWLLTMPRLSWLAFAGNPCTAAPAMPADLPCIDWHELELQTQLGEGASGVISEALWLTEGRQVAVKLFKGELTSDGLPASEMAACVAAGRDPNLVAVLGKLGGHPGRREGLVLELIDPAYANLGLPPTFASCTRDVYAPGSTFSARQIADIGIGIASACATLHAKGLMHGDLYAHNIMVDATGPALLGDFGAATSYERAGPQASQLERIEVRAFGCLLEDLLAQQTNDWERAQTPVVSGSAPPFTGTHRTVAQSNCSMGPRRREDDGAHWARLRDACLDEVVERRPDFAAIVAALEAVPVGAA</sequence>
<dbReference type="InterPro" id="IPR011009">
    <property type="entry name" value="Kinase-like_dom_sf"/>
</dbReference>
<keyword evidence="1" id="KW-0433">Leucine-rich repeat</keyword>
<dbReference type="PROSITE" id="PS00107">
    <property type="entry name" value="PROTEIN_KINASE_ATP"/>
    <property type="match status" value="1"/>
</dbReference>
<dbReference type="PROSITE" id="PS51450">
    <property type="entry name" value="LRR"/>
    <property type="match status" value="1"/>
</dbReference>
<keyword evidence="6" id="KW-0808">Transferase</keyword>
<evidence type="ECO:0000313" key="6">
    <source>
        <dbReference type="EMBL" id="PWF41230.1"/>
    </source>
</evidence>
<dbReference type="SMART" id="SM00369">
    <property type="entry name" value="LRR_TYP"/>
    <property type="match status" value="5"/>
</dbReference>
<proteinExistence type="predicted"/>
<dbReference type="OrthoDB" id="8532199at2"/>
<dbReference type="SUPFAM" id="SSF56112">
    <property type="entry name" value="Protein kinase-like (PK-like)"/>
    <property type="match status" value="1"/>
</dbReference>
<dbReference type="EMBL" id="PXWF02000314">
    <property type="protein sequence ID" value="PWF41230.1"/>
    <property type="molecule type" value="Genomic_DNA"/>
</dbReference>
<dbReference type="InterPro" id="IPR017441">
    <property type="entry name" value="Protein_kinase_ATP_BS"/>
</dbReference>
<dbReference type="PANTHER" id="PTHR48051">
    <property type="match status" value="1"/>
</dbReference>
<dbReference type="InterPro" id="IPR000719">
    <property type="entry name" value="Prot_kinase_dom"/>
</dbReference>
<evidence type="ECO:0000256" key="1">
    <source>
        <dbReference type="ARBA" id="ARBA00022614"/>
    </source>
</evidence>
<dbReference type="PANTHER" id="PTHR48051:SF1">
    <property type="entry name" value="RAS SUPPRESSOR PROTEIN 1"/>
    <property type="match status" value="1"/>
</dbReference>
<dbReference type="PROSITE" id="PS50011">
    <property type="entry name" value="PROTEIN_KINASE_DOM"/>
    <property type="match status" value="1"/>
</dbReference>
<keyword evidence="7" id="KW-1185">Reference proteome</keyword>
<organism evidence="6 7">
    <name type="scientific">Massilia glaciei</name>
    <dbReference type="NCBI Taxonomy" id="1524097"/>
    <lineage>
        <taxon>Bacteria</taxon>
        <taxon>Pseudomonadati</taxon>
        <taxon>Pseudomonadota</taxon>
        <taxon>Betaproteobacteria</taxon>
        <taxon>Burkholderiales</taxon>
        <taxon>Oxalobacteraceae</taxon>
        <taxon>Telluria group</taxon>
        <taxon>Massilia</taxon>
    </lineage>
</organism>
<dbReference type="InterPro" id="IPR032675">
    <property type="entry name" value="LRR_dom_sf"/>
</dbReference>
<evidence type="ECO:0000259" key="5">
    <source>
        <dbReference type="PROSITE" id="PS50011"/>
    </source>
</evidence>
<gene>
    <name evidence="6" type="ORF">C7C56_025245</name>
</gene>
<keyword evidence="3" id="KW-0067">ATP-binding</keyword>
<keyword evidence="2" id="KW-0677">Repeat</keyword>
<dbReference type="GO" id="GO:0004672">
    <property type="term" value="F:protein kinase activity"/>
    <property type="evidence" value="ECO:0007669"/>
    <property type="project" value="InterPro"/>
</dbReference>
<feature type="region of interest" description="Disordered" evidence="4">
    <location>
        <begin position="401"/>
        <end position="431"/>
    </location>
</feature>
<dbReference type="AlphaFoldDB" id="A0A2U2HDL6"/>
<comment type="caution">
    <text evidence="6">The sequence shown here is derived from an EMBL/GenBank/DDBJ whole genome shotgun (WGS) entry which is preliminary data.</text>
</comment>
<dbReference type="Proteomes" id="UP000241421">
    <property type="component" value="Unassembled WGS sequence"/>
</dbReference>
<dbReference type="Gene3D" id="3.30.200.20">
    <property type="entry name" value="Phosphorylase Kinase, domain 1"/>
    <property type="match status" value="1"/>
</dbReference>
<feature type="compositionally biased region" description="Polar residues" evidence="4">
    <location>
        <begin position="413"/>
        <end position="423"/>
    </location>
</feature>
<dbReference type="GO" id="GO:0005737">
    <property type="term" value="C:cytoplasm"/>
    <property type="evidence" value="ECO:0007669"/>
    <property type="project" value="TreeGrafter"/>
</dbReference>
<protein>
    <submittedName>
        <fullName evidence="6">Protein kinase</fullName>
    </submittedName>
</protein>
<reference evidence="6 7" key="1">
    <citation type="submission" date="2018-04" db="EMBL/GenBank/DDBJ databases">
        <title>Massilia violaceinigra sp. nov., a novel purple-pigmented bacterium isolated from Tianshan glacier, Xinjiang, China.</title>
        <authorList>
            <person name="Wang H."/>
        </authorList>
    </citation>
    <scope>NUCLEOTIDE SEQUENCE [LARGE SCALE GENOMIC DNA]</scope>
    <source>
        <strain evidence="6 7">B448-2</strain>
    </source>
</reference>
<dbReference type="InterPro" id="IPR050216">
    <property type="entry name" value="LRR_domain-containing"/>
</dbReference>
<dbReference type="GO" id="GO:0005524">
    <property type="term" value="F:ATP binding"/>
    <property type="evidence" value="ECO:0007669"/>
    <property type="project" value="UniProtKB-UniRule"/>
</dbReference>
<keyword evidence="3" id="KW-0547">Nucleotide-binding</keyword>
<feature type="binding site" evidence="3">
    <location>
        <position position="232"/>
    </location>
    <ligand>
        <name>ATP</name>
        <dbReference type="ChEBI" id="CHEBI:30616"/>
    </ligand>
</feature>
<evidence type="ECO:0000313" key="7">
    <source>
        <dbReference type="Proteomes" id="UP000241421"/>
    </source>
</evidence>
<dbReference type="InterPro" id="IPR001611">
    <property type="entry name" value="Leu-rich_rpt"/>
</dbReference>
<dbReference type="Pfam" id="PF13855">
    <property type="entry name" value="LRR_8"/>
    <property type="match status" value="1"/>
</dbReference>
<accession>A0A2U2HDL6</accession>